<dbReference type="InterPro" id="IPR001623">
    <property type="entry name" value="DnaJ_domain"/>
</dbReference>
<evidence type="ECO:0000256" key="1">
    <source>
        <dbReference type="ARBA" id="ARBA00023186"/>
    </source>
</evidence>
<dbReference type="EMBL" id="GL988045">
    <property type="protein sequence ID" value="EGS18648.1"/>
    <property type="molecule type" value="Genomic_DNA"/>
</dbReference>
<dbReference type="OrthoDB" id="436519at2759"/>
<dbReference type="CDD" id="cd06257">
    <property type="entry name" value="DnaJ"/>
    <property type="match status" value="1"/>
</dbReference>
<dbReference type="GO" id="GO:0005783">
    <property type="term" value="C:endoplasmic reticulum"/>
    <property type="evidence" value="ECO:0007669"/>
    <property type="project" value="TreeGrafter"/>
</dbReference>
<dbReference type="KEGG" id="cthr:CTHT_0052530"/>
<dbReference type="Proteomes" id="UP000008066">
    <property type="component" value="Unassembled WGS sequence"/>
</dbReference>
<feature type="chain" id="PRO_5003409151" evidence="3">
    <location>
        <begin position="20"/>
        <end position="376"/>
    </location>
</feature>
<feature type="transmembrane region" description="Helical" evidence="2">
    <location>
        <begin position="166"/>
        <end position="185"/>
    </location>
</feature>
<dbReference type="InterPro" id="IPR036869">
    <property type="entry name" value="J_dom_sf"/>
</dbReference>
<sequence length="376" mass="42407">MSNLLSLLGWTFLPNVVTGWVQSLYYSLTIRAGDPRPVPGTPRWAEHRRCIQIVVVALYLLYTIYEADYDLQQAGTFYTDLGIPNNATEREIKIRFRRLAALYHPDKVAHKTPDANAYFVHLKTAADTLTDPAKRFAYDRFGPDIVNWQRCVTIRDFMARGAQALIPYYGMTAICMYGLSLFGFLEWGRYERWLVLASVLTFEAYCITRPNMPFVLEKIINPLVTALSRLVGDATSSPAAFIRAPYLPFQAIALARKVSVTMFIAFSQIGPLLTADTSSGRVVVRQNAADEEVLLRQALDRLDAAVRKVDSDASRLLETEMSPFNGDEEVKKYMGAKIKEWLVQNTIRSDPMVRDALGRSFMKRRANVPAGARGTK</sequence>
<evidence type="ECO:0000313" key="5">
    <source>
        <dbReference type="EMBL" id="EGS18648.1"/>
    </source>
</evidence>
<dbReference type="AlphaFoldDB" id="G0SDP7"/>
<keyword evidence="1" id="KW-0143">Chaperone</keyword>
<dbReference type="Gene3D" id="1.10.287.110">
    <property type="entry name" value="DnaJ domain"/>
    <property type="match status" value="1"/>
</dbReference>
<gene>
    <name evidence="5" type="ORF">CTHT_0052530</name>
</gene>
<dbReference type="GO" id="GO:0051087">
    <property type="term" value="F:protein-folding chaperone binding"/>
    <property type="evidence" value="ECO:0007669"/>
    <property type="project" value="TreeGrafter"/>
</dbReference>
<dbReference type="RefSeq" id="XP_006695593.1">
    <property type="nucleotide sequence ID" value="XM_006695530.1"/>
</dbReference>
<keyword evidence="2" id="KW-1133">Transmembrane helix</keyword>
<keyword evidence="2" id="KW-0472">Membrane</keyword>
<reference evidence="5 6" key="1">
    <citation type="journal article" date="2011" name="Cell">
        <title>Insight into structure and assembly of the nuclear pore complex by utilizing the genome of a eukaryotic thermophile.</title>
        <authorList>
            <person name="Amlacher S."/>
            <person name="Sarges P."/>
            <person name="Flemming D."/>
            <person name="van Noort V."/>
            <person name="Kunze R."/>
            <person name="Devos D.P."/>
            <person name="Arumugam M."/>
            <person name="Bork P."/>
            <person name="Hurt E."/>
        </authorList>
    </citation>
    <scope>NUCLEOTIDE SEQUENCE [LARGE SCALE GENOMIC DNA]</scope>
    <source>
        <strain evidence="6">DSM 1495 / CBS 144.50 / IMI 039719</strain>
    </source>
</reference>
<dbReference type="SUPFAM" id="SSF46565">
    <property type="entry name" value="Chaperone J-domain"/>
    <property type="match status" value="1"/>
</dbReference>
<keyword evidence="6" id="KW-1185">Reference proteome</keyword>
<keyword evidence="2" id="KW-0812">Transmembrane</keyword>
<evidence type="ECO:0000259" key="4">
    <source>
        <dbReference type="PROSITE" id="PS50076"/>
    </source>
</evidence>
<dbReference type="PROSITE" id="PS50076">
    <property type="entry name" value="DNAJ_2"/>
    <property type="match status" value="1"/>
</dbReference>
<protein>
    <submittedName>
        <fullName evidence="5">Putative chaperone protein</fullName>
    </submittedName>
</protein>
<dbReference type="STRING" id="759272.G0SDP7"/>
<feature type="signal peptide" evidence="3">
    <location>
        <begin position="1"/>
        <end position="19"/>
    </location>
</feature>
<evidence type="ECO:0000313" key="6">
    <source>
        <dbReference type="Proteomes" id="UP000008066"/>
    </source>
</evidence>
<dbReference type="PRINTS" id="PR00625">
    <property type="entry name" value="JDOMAIN"/>
</dbReference>
<dbReference type="GO" id="GO:0036503">
    <property type="term" value="P:ERAD pathway"/>
    <property type="evidence" value="ECO:0007669"/>
    <property type="project" value="TreeGrafter"/>
</dbReference>
<organism evidence="6">
    <name type="scientific">Chaetomium thermophilum (strain DSM 1495 / CBS 144.50 / IMI 039719)</name>
    <name type="common">Thermochaetoides thermophila</name>
    <dbReference type="NCBI Taxonomy" id="759272"/>
    <lineage>
        <taxon>Eukaryota</taxon>
        <taxon>Fungi</taxon>
        <taxon>Dikarya</taxon>
        <taxon>Ascomycota</taxon>
        <taxon>Pezizomycotina</taxon>
        <taxon>Sordariomycetes</taxon>
        <taxon>Sordariomycetidae</taxon>
        <taxon>Sordariales</taxon>
        <taxon>Chaetomiaceae</taxon>
        <taxon>Thermochaetoides</taxon>
    </lineage>
</organism>
<accession>G0SDP7</accession>
<feature type="domain" description="J" evidence="4">
    <location>
        <begin position="76"/>
        <end position="142"/>
    </location>
</feature>
<dbReference type="PANTHER" id="PTHR44360">
    <property type="entry name" value="DNAJ HOMOLOG SUBFAMILY B MEMBER 9"/>
    <property type="match status" value="1"/>
</dbReference>
<proteinExistence type="predicted"/>
<evidence type="ECO:0000256" key="3">
    <source>
        <dbReference type="SAM" id="SignalP"/>
    </source>
</evidence>
<dbReference type="eggNOG" id="KOG0712">
    <property type="taxonomic scope" value="Eukaryota"/>
</dbReference>
<dbReference type="GO" id="GO:0051787">
    <property type="term" value="F:misfolded protein binding"/>
    <property type="evidence" value="ECO:0007669"/>
    <property type="project" value="TreeGrafter"/>
</dbReference>
<dbReference type="OMA" id="FSAWGRY"/>
<dbReference type="InterPro" id="IPR051948">
    <property type="entry name" value="Hsp70_co-chaperone_J-domain"/>
</dbReference>
<dbReference type="PANTHER" id="PTHR44360:SF1">
    <property type="entry name" value="DNAJ HOMOLOG SUBFAMILY B MEMBER 9"/>
    <property type="match status" value="1"/>
</dbReference>
<keyword evidence="3" id="KW-0732">Signal</keyword>
<evidence type="ECO:0000256" key="2">
    <source>
        <dbReference type="SAM" id="Phobius"/>
    </source>
</evidence>
<dbReference type="Pfam" id="PF00226">
    <property type="entry name" value="DnaJ"/>
    <property type="match status" value="1"/>
</dbReference>
<name>G0SDP7_CHATD</name>
<dbReference type="HOGENOM" id="CLU_043818_0_0_1"/>
<dbReference type="SMART" id="SM00271">
    <property type="entry name" value="DnaJ"/>
    <property type="match status" value="1"/>
</dbReference>
<dbReference type="GeneID" id="18259291"/>